<dbReference type="GO" id="GO:0071713">
    <property type="term" value="F:para-aminobenzoyl-glutamate hydrolase activity"/>
    <property type="evidence" value="ECO:0007669"/>
    <property type="project" value="TreeGrafter"/>
</dbReference>
<sequence length="501" mass="55024">MQILAKTIFLFIVLNGTVILKVINIGQNMHNQIFYIITLFILSLEIVTASDNAIQFLDSKSDEYAAMSNTIWTLAELGYQEEKTSKLMQSHLKEESFSINAGVAEIPTAFIASYGSGKPIIAILAEMDALPGLSQVATPERKILKEEMPGHACGHNLFGTGSIAASVAVKNWLKETGTAGTIRLYGTPAEEGGSGKVYMVRAGLFRDVDIVMHWHPSDKNDASPSSSLANKSAKFRFFGIAAHAAAAPEKGRSALDGVESMNFMINLMREHLPETARIHYIITNGGDAPNIVPRNAEVYYYVRHPDVDELERIWARVVKVAEAAAIATETTLEYEIMHGNRPLLPNLPLANLVLEKLNQVGGVYYNEEETVFAKSLRATIDHPNQDLGSEKNIQPFEEKVRRGSTDVGGVSWVVPTVGFRTATWVPGTPAHSWQAVACGGMSIGHKGMMNAAKTLALSCIHVFQNPAIVEEAWETIHKQRGPTFEYHPLLGDRDPPLNYRN</sequence>
<dbReference type="InterPro" id="IPR017439">
    <property type="entry name" value="Amidohydrolase"/>
</dbReference>
<dbReference type="InterPro" id="IPR017145">
    <property type="entry name" value="Aminobenzoyl-glu_utiliz_pB"/>
</dbReference>
<dbReference type="GO" id="GO:0016805">
    <property type="term" value="F:dipeptidase activity"/>
    <property type="evidence" value="ECO:0007669"/>
    <property type="project" value="TreeGrafter"/>
</dbReference>
<feature type="transmembrane region" description="Helical" evidence="1">
    <location>
        <begin position="7"/>
        <end position="26"/>
    </location>
</feature>
<reference evidence="3" key="1">
    <citation type="submission" date="2015-10" db="EMBL/GenBank/DDBJ databases">
        <authorList>
            <person name="Gilbert D.G."/>
        </authorList>
    </citation>
    <scope>NUCLEOTIDE SEQUENCE</scope>
</reference>
<evidence type="ECO:0000313" key="3">
    <source>
        <dbReference type="EMBL" id="CUV09369.1"/>
    </source>
</evidence>
<accession>A0A160VH26</accession>
<organism evidence="3">
    <name type="scientific">hydrothermal vent metagenome</name>
    <dbReference type="NCBI Taxonomy" id="652676"/>
    <lineage>
        <taxon>unclassified sequences</taxon>
        <taxon>metagenomes</taxon>
        <taxon>ecological metagenomes</taxon>
    </lineage>
</organism>
<dbReference type="Gene3D" id="3.40.630.10">
    <property type="entry name" value="Zn peptidases"/>
    <property type="match status" value="1"/>
</dbReference>
<dbReference type="PANTHER" id="PTHR30575:SF0">
    <property type="entry name" value="XAA-ARG DIPEPTIDASE"/>
    <property type="match status" value="1"/>
</dbReference>
<dbReference type="PANTHER" id="PTHR30575">
    <property type="entry name" value="PEPTIDASE M20"/>
    <property type="match status" value="1"/>
</dbReference>
<dbReference type="InterPro" id="IPR036264">
    <property type="entry name" value="Bact_exopeptidase_dim_dom"/>
</dbReference>
<evidence type="ECO:0000259" key="2">
    <source>
        <dbReference type="Pfam" id="PF07687"/>
    </source>
</evidence>
<dbReference type="SUPFAM" id="SSF53187">
    <property type="entry name" value="Zn-dependent exopeptidases"/>
    <property type="match status" value="1"/>
</dbReference>
<dbReference type="Pfam" id="PF07687">
    <property type="entry name" value="M20_dimer"/>
    <property type="match status" value="1"/>
</dbReference>
<dbReference type="GO" id="GO:0046657">
    <property type="term" value="P:folic acid catabolic process"/>
    <property type="evidence" value="ECO:0007669"/>
    <property type="project" value="TreeGrafter"/>
</dbReference>
<dbReference type="SUPFAM" id="SSF55031">
    <property type="entry name" value="Bacterial exopeptidase dimerisation domain"/>
    <property type="match status" value="1"/>
</dbReference>
<dbReference type="EMBL" id="FAXC01000229">
    <property type="protein sequence ID" value="CUV09369.1"/>
    <property type="molecule type" value="Genomic_DNA"/>
</dbReference>
<name>A0A160VH26_9ZZZZ</name>
<dbReference type="Pfam" id="PF01546">
    <property type="entry name" value="Peptidase_M20"/>
    <property type="match status" value="1"/>
</dbReference>
<proteinExistence type="predicted"/>
<gene>
    <name evidence="3" type="ORF">MGWOODY_Mmi2509</name>
</gene>
<dbReference type="InterPro" id="IPR011650">
    <property type="entry name" value="Peptidase_M20_dimer"/>
</dbReference>
<dbReference type="GO" id="GO:0005737">
    <property type="term" value="C:cytoplasm"/>
    <property type="evidence" value="ECO:0007669"/>
    <property type="project" value="TreeGrafter"/>
</dbReference>
<feature type="domain" description="Peptidase M20 dimerisation" evidence="2">
    <location>
        <begin position="231"/>
        <end position="326"/>
    </location>
</feature>
<dbReference type="AlphaFoldDB" id="A0A160VH26"/>
<evidence type="ECO:0000256" key="1">
    <source>
        <dbReference type="SAM" id="Phobius"/>
    </source>
</evidence>
<dbReference type="FunFam" id="3.30.70.360:FF:000004">
    <property type="entry name" value="Peptidase M20 domain-containing protein 2"/>
    <property type="match status" value="1"/>
</dbReference>
<dbReference type="PIRSF" id="PIRSF037227">
    <property type="entry name" value="Aminobenzoyl-glu_utiliz_pB"/>
    <property type="match status" value="1"/>
</dbReference>
<protein>
    <submittedName>
        <fullName evidence="3">Aminobenzoyl-glutamate utilization protein B</fullName>
    </submittedName>
</protein>
<keyword evidence="1" id="KW-0472">Membrane</keyword>
<dbReference type="Gene3D" id="3.30.70.360">
    <property type="match status" value="1"/>
</dbReference>
<keyword evidence="1" id="KW-1133">Transmembrane helix</keyword>
<dbReference type="NCBIfam" id="TIGR01891">
    <property type="entry name" value="amidohydrolases"/>
    <property type="match status" value="1"/>
</dbReference>
<keyword evidence="1" id="KW-0812">Transmembrane</keyword>
<feature type="transmembrane region" description="Helical" evidence="1">
    <location>
        <begin position="32"/>
        <end position="50"/>
    </location>
</feature>
<dbReference type="InterPro" id="IPR002933">
    <property type="entry name" value="Peptidase_M20"/>
</dbReference>
<dbReference type="InterPro" id="IPR052030">
    <property type="entry name" value="Peptidase_M20/M20A_hydrolases"/>
</dbReference>